<sequence>MEIGWTKYEVGTWGRHAFWIRQEAVPVGHTDESGEEGGPTITIPVVEIVSLPFVGQPFDEEETEKSVRRLQLPVDISDDMAMLKFCDEWGMLAYMKSSEQEIQEIHIFDY</sequence>
<protein>
    <submittedName>
        <fullName evidence="1">Uncharacterized protein</fullName>
    </submittedName>
</protein>
<name>A0A0C3QMY8_9AGAM</name>
<gene>
    <name evidence="1" type="ORF">M407DRAFT_240396</name>
</gene>
<dbReference type="AlphaFoldDB" id="A0A0C3QMY8"/>
<organism evidence="1 2">
    <name type="scientific">Tulasnella calospora MUT 4182</name>
    <dbReference type="NCBI Taxonomy" id="1051891"/>
    <lineage>
        <taxon>Eukaryota</taxon>
        <taxon>Fungi</taxon>
        <taxon>Dikarya</taxon>
        <taxon>Basidiomycota</taxon>
        <taxon>Agaricomycotina</taxon>
        <taxon>Agaricomycetes</taxon>
        <taxon>Cantharellales</taxon>
        <taxon>Tulasnellaceae</taxon>
        <taxon>Tulasnella</taxon>
    </lineage>
</organism>
<dbReference type="Proteomes" id="UP000054248">
    <property type="component" value="Unassembled WGS sequence"/>
</dbReference>
<evidence type="ECO:0000313" key="2">
    <source>
        <dbReference type="Proteomes" id="UP000054248"/>
    </source>
</evidence>
<dbReference type="EMBL" id="KN822942">
    <property type="protein sequence ID" value="KIO34465.1"/>
    <property type="molecule type" value="Genomic_DNA"/>
</dbReference>
<reference evidence="2" key="2">
    <citation type="submission" date="2015-01" db="EMBL/GenBank/DDBJ databases">
        <title>Evolutionary Origins and Diversification of the Mycorrhizal Mutualists.</title>
        <authorList>
            <consortium name="DOE Joint Genome Institute"/>
            <consortium name="Mycorrhizal Genomics Consortium"/>
            <person name="Kohler A."/>
            <person name="Kuo A."/>
            <person name="Nagy L.G."/>
            <person name="Floudas D."/>
            <person name="Copeland A."/>
            <person name="Barry K.W."/>
            <person name="Cichocki N."/>
            <person name="Veneault-Fourrey C."/>
            <person name="LaButti K."/>
            <person name="Lindquist E.A."/>
            <person name="Lipzen A."/>
            <person name="Lundell T."/>
            <person name="Morin E."/>
            <person name="Murat C."/>
            <person name="Riley R."/>
            <person name="Ohm R."/>
            <person name="Sun H."/>
            <person name="Tunlid A."/>
            <person name="Henrissat B."/>
            <person name="Grigoriev I.V."/>
            <person name="Hibbett D.S."/>
            <person name="Martin F."/>
        </authorList>
    </citation>
    <scope>NUCLEOTIDE SEQUENCE [LARGE SCALE GENOMIC DNA]</scope>
    <source>
        <strain evidence="2">MUT 4182</strain>
    </source>
</reference>
<reference evidence="1 2" key="1">
    <citation type="submission" date="2014-04" db="EMBL/GenBank/DDBJ databases">
        <authorList>
            <consortium name="DOE Joint Genome Institute"/>
            <person name="Kuo A."/>
            <person name="Girlanda M."/>
            <person name="Perotto S."/>
            <person name="Kohler A."/>
            <person name="Nagy L.G."/>
            <person name="Floudas D."/>
            <person name="Copeland A."/>
            <person name="Barry K.W."/>
            <person name="Cichocki N."/>
            <person name="Veneault-Fourrey C."/>
            <person name="LaButti K."/>
            <person name="Lindquist E.A."/>
            <person name="Lipzen A."/>
            <person name="Lundell T."/>
            <person name="Morin E."/>
            <person name="Murat C."/>
            <person name="Sun H."/>
            <person name="Tunlid A."/>
            <person name="Henrissat B."/>
            <person name="Grigoriev I.V."/>
            <person name="Hibbett D.S."/>
            <person name="Martin F."/>
            <person name="Nordberg H.P."/>
            <person name="Cantor M.N."/>
            <person name="Hua S.X."/>
        </authorList>
    </citation>
    <scope>NUCLEOTIDE SEQUENCE [LARGE SCALE GENOMIC DNA]</scope>
    <source>
        <strain evidence="1 2">MUT 4182</strain>
    </source>
</reference>
<keyword evidence="2" id="KW-1185">Reference proteome</keyword>
<proteinExistence type="predicted"/>
<evidence type="ECO:0000313" key="1">
    <source>
        <dbReference type="EMBL" id="KIO34465.1"/>
    </source>
</evidence>
<accession>A0A0C3QMY8</accession>
<dbReference type="OrthoDB" id="3209168at2759"/>
<dbReference type="HOGENOM" id="CLU_2172912_0_0_1"/>